<gene>
    <name evidence="1" type="ORF">CU103_04895</name>
</gene>
<comment type="caution">
    <text evidence="1">The sequence shown here is derived from an EMBL/GenBank/DDBJ whole genome shotgun (WGS) entry which is preliminary data.</text>
</comment>
<dbReference type="Gene3D" id="3.30.2270.10">
    <property type="entry name" value="Folate-binding superfamily"/>
    <property type="match status" value="1"/>
</dbReference>
<keyword evidence="2" id="KW-1185">Reference proteome</keyword>
<dbReference type="Pfam" id="PF04267">
    <property type="entry name" value="SoxD"/>
    <property type="match status" value="1"/>
</dbReference>
<dbReference type="InterPro" id="IPR006279">
    <property type="entry name" value="SoxD"/>
</dbReference>
<evidence type="ECO:0000313" key="2">
    <source>
        <dbReference type="Proteomes" id="UP000241764"/>
    </source>
</evidence>
<dbReference type="Proteomes" id="UP000241764">
    <property type="component" value="Unassembled WGS sequence"/>
</dbReference>
<accession>A0A2P7BHS5</accession>
<sequence length="95" mass="10452">MIIKCPYCGPRDVIEFIYQGDATRKRPEPASTDQAAWNAYVYDRTNTGGSHREFWLHGGGCRQHLVVTRDMSSHAISSVALARDVAASINDGGRA</sequence>
<dbReference type="OrthoDB" id="5420070at2"/>
<dbReference type="InterPro" id="IPR038561">
    <property type="entry name" value="SoxD_sf"/>
</dbReference>
<dbReference type="GO" id="GO:0046653">
    <property type="term" value="P:tetrahydrofolate metabolic process"/>
    <property type="evidence" value="ECO:0007669"/>
    <property type="project" value="InterPro"/>
</dbReference>
<evidence type="ECO:0000313" key="1">
    <source>
        <dbReference type="EMBL" id="PSH65952.1"/>
    </source>
</evidence>
<organism evidence="1 2">
    <name type="scientific">Phyllobacterium sophorae</name>
    <dbReference type="NCBI Taxonomy" id="1520277"/>
    <lineage>
        <taxon>Bacteria</taxon>
        <taxon>Pseudomonadati</taxon>
        <taxon>Pseudomonadota</taxon>
        <taxon>Alphaproteobacteria</taxon>
        <taxon>Hyphomicrobiales</taxon>
        <taxon>Phyllobacteriaceae</taxon>
        <taxon>Phyllobacterium</taxon>
    </lineage>
</organism>
<protein>
    <submittedName>
        <fullName evidence="1">Sarcosine oxidase subunit delta</fullName>
    </submittedName>
</protein>
<proteinExistence type="predicted"/>
<dbReference type="GO" id="GO:0008115">
    <property type="term" value="F:sarcosine oxidase activity"/>
    <property type="evidence" value="ECO:0007669"/>
    <property type="project" value="InterPro"/>
</dbReference>
<dbReference type="RefSeq" id="WP_106662820.1">
    <property type="nucleotide sequence ID" value="NZ_PGGM01000002.1"/>
</dbReference>
<dbReference type="AlphaFoldDB" id="A0A2P7BHS5"/>
<name>A0A2P7BHS5_9HYPH</name>
<dbReference type="EMBL" id="PGGM01000002">
    <property type="protein sequence ID" value="PSH65952.1"/>
    <property type="molecule type" value="Genomic_DNA"/>
</dbReference>
<reference evidence="2" key="1">
    <citation type="submission" date="2017-11" db="EMBL/GenBank/DDBJ databases">
        <authorList>
            <person name="Kuznetsova I."/>
            <person name="Sazanova A."/>
            <person name="Chirak E."/>
            <person name="Safronova V."/>
            <person name="Willems A."/>
        </authorList>
    </citation>
    <scope>NUCLEOTIDE SEQUENCE [LARGE SCALE GENOMIC DNA]</scope>
    <source>
        <strain evidence="2">CCBAU 03422</strain>
    </source>
</reference>